<proteinExistence type="predicted"/>
<evidence type="ECO:0000313" key="3">
    <source>
        <dbReference type="Proteomes" id="UP000177659"/>
    </source>
</evidence>
<evidence type="ECO:0000313" key="2">
    <source>
        <dbReference type="EMBL" id="OGG55114.1"/>
    </source>
</evidence>
<evidence type="ECO:0000256" key="1">
    <source>
        <dbReference type="SAM" id="Phobius"/>
    </source>
</evidence>
<reference evidence="2 3" key="1">
    <citation type="journal article" date="2016" name="Nat. Commun.">
        <title>Thousands of microbial genomes shed light on interconnected biogeochemical processes in an aquifer system.</title>
        <authorList>
            <person name="Anantharaman K."/>
            <person name="Brown C.T."/>
            <person name="Hug L.A."/>
            <person name="Sharon I."/>
            <person name="Castelle C.J."/>
            <person name="Probst A.J."/>
            <person name="Thomas B.C."/>
            <person name="Singh A."/>
            <person name="Wilkins M.J."/>
            <person name="Karaoz U."/>
            <person name="Brodie E.L."/>
            <person name="Williams K.H."/>
            <person name="Hubbard S.S."/>
            <person name="Banfield J.F."/>
        </authorList>
    </citation>
    <scope>NUCLEOTIDE SEQUENCE [LARGE SCALE GENOMIC DNA]</scope>
</reference>
<dbReference type="AlphaFoldDB" id="A0A1F6D0Z1"/>
<feature type="transmembrane region" description="Helical" evidence="1">
    <location>
        <begin position="12"/>
        <end position="32"/>
    </location>
</feature>
<dbReference type="EMBL" id="MFLC01000017">
    <property type="protein sequence ID" value="OGG55114.1"/>
    <property type="molecule type" value="Genomic_DNA"/>
</dbReference>
<protein>
    <submittedName>
        <fullName evidence="2">Uncharacterized protein</fullName>
    </submittedName>
</protein>
<gene>
    <name evidence="2" type="ORF">A3D62_00695</name>
</gene>
<dbReference type="Proteomes" id="UP000177659">
    <property type="component" value="Unassembled WGS sequence"/>
</dbReference>
<feature type="transmembrane region" description="Helical" evidence="1">
    <location>
        <begin position="39"/>
        <end position="58"/>
    </location>
</feature>
<keyword evidence="1" id="KW-0472">Membrane</keyword>
<keyword evidence="1" id="KW-1133">Transmembrane helix</keyword>
<name>A0A1F6D0Z1_9BACT</name>
<organism evidence="2 3">
    <name type="scientific">Candidatus Kaiserbacteria bacterium RIFCSPHIGHO2_02_FULL_49_11</name>
    <dbReference type="NCBI Taxonomy" id="1798489"/>
    <lineage>
        <taxon>Bacteria</taxon>
        <taxon>Candidatus Kaiseribacteriota</taxon>
    </lineage>
</organism>
<keyword evidence="1" id="KW-0812">Transmembrane</keyword>
<comment type="caution">
    <text evidence="2">The sequence shown here is derived from an EMBL/GenBank/DDBJ whole genome shotgun (WGS) entry which is preliminary data.</text>
</comment>
<sequence>MEQFLTDVGLQYLVITGIMTILTILMIVMWVLSFNVARARGIATLCVSLCAAIVYILIVHADHAVQDAALVWLQKLFI</sequence>
<accession>A0A1F6D0Z1</accession>